<dbReference type="GO" id="GO:0000127">
    <property type="term" value="C:transcription factor TFIIIC complex"/>
    <property type="evidence" value="ECO:0007669"/>
    <property type="project" value="InterPro"/>
</dbReference>
<dbReference type="GeneTree" id="ENSGT00390000008664"/>
<comment type="subcellular location">
    <subcellularLocation>
        <location evidence="1">Nucleus</location>
    </subcellularLocation>
</comment>
<dbReference type="GO" id="GO:0005634">
    <property type="term" value="C:nucleus"/>
    <property type="evidence" value="ECO:0007669"/>
    <property type="project" value="UniProtKB-SubCell"/>
</dbReference>
<proteinExistence type="predicted"/>
<accession>A0A3Q2FX91</accession>
<reference evidence="8" key="1">
    <citation type="submission" date="2025-08" db="UniProtKB">
        <authorList>
            <consortium name="Ensembl"/>
        </authorList>
    </citation>
    <scope>IDENTIFICATION</scope>
</reference>
<dbReference type="Pfam" id="PF04182">
    <property type="entry name" value="B-block_TFIIIC"/>
    <property type="match status" value="1"/>
</dbReference>
<dbReference type="Proteomes" id="UP000265020">
    <property type="component" value="Unassembled WGS sequence"/>
</dbReference>
<sequence length="302" mass="35177">MDALSIVADEVALEGLEGITLPSLWIRLEDRKPKFPLKLDDCTKGFIWRSLASNAELSFYELPVERQDVELFDRFINIDPETGFEIKHKFIPEKMNIYPASIIPENKDGIQGSCVFFKERKDVTKHVRCKSLTPLVSIQEAMEKYGRKLVVVASQALRFRTLIGSGTDPDLKLSNESFCLLERIGRGRWQGELQSDLHTTLFKIDPRTMHYFRKSLVKHDLITMQSYIRRLTTGQQQHTILLLLKRFHVNRRSKNDILLEQVSDFLQQLPNQFCPVDYLKKQLVSISMCIVLFMFYYHLECS</sequence>
<dbReference type="GO" id="GO:0003677">
    <property type="term" value="F:DNA binding"/>
    <property type="evidence" value="ECO:0007669"/>
    <property type="project" value="UniProtKB-KW"/>
</dbReference>
<keyword evidence="4" id="KW-0804">Transcription</keyword>
<name>A0A3Q2FX91_CYPVA</name>
<dbReference type="InterPro" id="IPR056428">
    <property type="entry name" value="WH_GTF3C1"/>
</dbReference>
<dbReference type="AlphaFoldDB" id="A0A3Q2FX91"/>
<evidence type="ECO:0000256" key="5">
    <source>
        <dbReference type="ARBA" id="ARBA00023242"/>
    </source>
</evidence>
<evidence type="ECO:0000313" key="9">
    <source>
        <dbReference type="Proteomes" id="UP000265020"/>
    </source>
</evidence>
<evidence type="ECO:0000313" key="8">
    <source>
        <dbReference type="Ensembl" id="ENSCVAP00000012610.1"/>
    </source>
</evidence>
<dbReference type="STRING" id="28743.ENSCVAP00000012610"/>
<feature type="domain" description="General transcription factor 3C polypeptide 1 winged-helix" evidence="7">
    <location>
        <begin position="1"/>
        <end position="119"/>
    </location>
</feature>
<dbReference type="GO" id="GO:0042791">
    <property type="term" value="P:5S class rRNA transcription by RNA polymerase III"/>
    <property type="evidence" value="ECO:0007669"/>
    <property type="project" value="TreeGrafter"/>
</dbReference>
<keyword evidence="2" id="KW-0597">Phosphoprotein</keyword>
<dbReference type="PANTHER" id="PTHR15180">
    <property type="entry name" value="GENERAL TRANSCRIPTION FACTOR 3C POLYPEPTIDE 1"/>
    <property type="match status" value="1"/>
</dbReference>
<evidence type="ECO:0000259" key="7">
    <source>
        <dbReference type="Pfam" id="PF23704"/>
    </source>
</evidence>
<reference evidence="8" key="2">
    <citation type="submission" date="2025-09" db="UniProtKB">
        <authorList>
            <consortium name="Ensembl"/>
        </authorList>
    </citation>
    <scope>IDENTIFICATION</scope>
</reference>
<evidence type="ECO:0000256" key="3">
    <source>
        <dbReference type="ARBA" id="ARBA00023125"/>
    </source>
</evidence>
<dbReference type="GO" id="GO:0006384">
    <property type="term" value="P:transcription initiation at RNA polymerase III promoter"/>
    <property type="evidence" value="ECO:0007669"/>
    <property type="project" value="InterPro"/>
</dbReference>
<organism evidence="8 9">
    <name type="scientific">Cyprinodon variegatus</name>
    <name type="common">Sheepshead minnow</name>
    <dbReference type="NCBI Taxonomy" id="28743"/>
    <lineage>
        <taxon>Eukaryota</taxon>
        <taxon>Metazoa</taxon>
        <taxon>Chordata</taxon>
        <taxon>Craniata</taxon>
        <taxon>Vertebrata</taxon>
        <taxon>Euteleostomi</taxon>
        <taxon>Actinopterygii</taxon>
        <taxon>Neopterygii</taxon>
        <taxon>Teleostei</taxon>
        <taxon>Neoteleostei</taxon>
        <taxon>Acanthomorphata</taxon>
        <taxon>Ovalentaria</taxon>
        <taxon>Atherinomorphae</taxon>
        <taxon>Cyprinodontiformes</taxon>
        <taxon>Cyprinodontidae</taxon>
        <taxon>Cyprinodon</taxon>
    </lineage>
</organism>
<evidence type="ECO:0000259" key="6">
    <source>
        <dbReference type="Pfam" id="PF04182"/>
    </source>
</evidence>
<keyword evidence="5" id="KW-0539">Nucleus</keyword>
<dbReference type="InterPro" id="IPR007309">
    <property type="entry name" value="TFIIIC_Bblock-bd"/>
</dbReference>
<dbReference type="Pfam" id="PF23704">
    <property type="entry name" value="WHD_GTF3C1_N"/>
    <property type="match status" value="1"/>
</dbReference>
<evidence type="ECO:0000256" key="1">
    <source>
        <dbReference type="ARBA" id="ARBA00004123"/>
    </source>
</evidence>
<dbReference type="Ensembl" id="ENSCVAT00000019916.1">
    <property type="protein sequence ID" value="ENSCVAP00000012610.1"/>
    <property type="gene ID" value="ENSCVAG00000015027.1"/>
</dbReference>
<feature type="domain" description="B-block binding subunit of TFIIIC" evidence="6">
    <location>
        <begin position="175"/>
        <end position="249"/>
    </location>
</feature>
<dbReference type="PANTHER" id="PTHR15180:SF1">
    <property type="entry name" value="GENERAL TRANSCRIPTION FACTOR 3C POLYPEPTIDE 1"/>
    <property type="match status" value="1"/>
</dbReference>
<evidence type="ECO:0000256" key="4">
    <source>
        <dbReference type="ARBA" id="ARBA00023163"/>
    </source>
</evidence>
<keyword evidence="3" id="KW-0238">DNA-binding</keyword>
<keyword evidence="9" id="KW-1185">Reference proteome</keyword>
<protein>
    <submittedName>
        <fullName evidence="8">Uncharacterized protein</fullName>
    </submittedName>
</protein>
<dbReference type="InterPro" id="IPR044210">
    <property type="entry name" value="Tfc3-like"/>
</dbReference>
<evidence type="ECO:0000256" key="2">
    <source>
        <dbReference type="ARBA" id="ARBA00022553"/>
    </source>
</evidence>
<dbReference type="OMA" id="QHEREDP"/>